<evidence type="ECO:0000256" key="4">
    <source>
        <dbReference type="ARBA" id="ARBA00022807"/>
    </source>
</evidence>
<keyword evidence="2 7" id="KW-0645">Protease</keyword>
<dbReference type="EMBL" id="CP093362">
    <property type="protein sequence ID" value="UQS85310.1"/>
    <property type="molecule type" value="Genomic_DNA"/>
</dbReference>
<organism evidence="7 8">
    <name type="scientific">Apilactobacillus apisilvae</name>
    <dbReference type="NCBI Taxonomy" id="2923364"/>
    <lineage>
        <taxon>Bacteria</taxon>
        <taxon>Bacillati</taxon>
        <taxon>Bacillota</taxon>
        <taxon>Bacilli</taxon>
        <taxon>Lactobacillales</taxon>
        <taxon>Lactobacillaceae</taxon>
        <taxon>Apilactobacillus</taxon>
    </lineage>
</organism>
<dbReference type="PANTHER" id="PTHR39178">
    <property type="entry name" value="HYPOTHETICAL RIBOSOME-ASSOCIATED PROTEIN"/>
    <property type="match status" value="1"/>
</dbReference>
<dbReference type="CDD" id="cd16332">
    <property type="entry name" value="Prp-like"/>
    <property type="match status" value="1"/>
</dbReference>
<evidence type="ECO:0000313" key="8">
    <source>
        <dbReference type="Proteomes" id="UP000831859"/>
    </source>
</evidence>
<dbReference type="Proteomes" id="UP000831859">
    <property type="component" value="Chromosome"/>
</dbReference>
<dbReference type="PANTHER" id="PTHR39178:SF1">
    <property type="entry name" value="RIBOSOMAL-PROCESSING CYSTEINE PROTEASE PRP"/>
    <property type="match status" value="1"/>
</dbReference>
<protein>
    <recommendedName>
        <fullName evidence="6">Ribosomal processing cysteine protease Prp</fullName>
    </recommendedName>
</protein>
<keyword evidence="4" id="KW-0788">Thiol protease</keyword>
<evidence type="ECO:0000256" key="6">
    <source>
        <dbReference type="ARBA" id="ARBA00044538"/>
    </source>
</evidence>
<gene>
    <name evidence="7" type="ORF">MOO46_01595</name>
</gene>
<dbReference type="Pfam" id="PF04327">
    <property type="entry name" value="Peptidase_Prp"/>
    <property type="match status" value="1"/>
</dbReference>
<evidence type="ECO:0000256" key="5">
    <source>
        <dbReference type="ARBA" id="ARBA00044503"/>
    </source>
</evidence>
<dbReference type="InterPro" id="IPR007422">
    <property type="entry name" value="Peptidase_Prp"/>
</dbReference>
<comment type="similarity">
    <text evidence="5">Belongs to the Prp family.</text>
</comment>
<evidence type="ECO:0000313" key="7">
    <source>
        <dbReference type="EMBL" id="UQS85310.1"/>
    </source>
</evidence>
<proteinExistence type="inferred from homology"/>
<evidence type="ECO:0000256" key="3">
    <source>
        <dbReference type="ARBA" id="ARBA00022801"/>
    </source>
</evidence>
<keyword evidence="8" id="KW-1185">Reference proteome</keyword>
<dbReference type="RefSeq" id="WP_249511287.1">
    <property type="nucleotide sequence ID" value="NZ_CP093362.1"/>
</dbReference>
<dbReference type="Gene3D" id="3.30.70.1490">
    <property type="entry name" value="Cysteine protease Prp"/>
    <property type="match status" value="1"/>
</dbReference>
<dbReference type="InterPro" id="IPR036764">
    <property type="entry name" value="Peptidase_Prp_sf"/>
</dbReference>
<dbReference type="SUPFAM" id="SSF118010">
    <property type="entry name" value="TM1457-like"/>
    <property type="match status" value="1"/>
</dbReference>
<evidence type="ECO:0000256" key="1">
    <source>
        <dbReference type="ARBA" id="ARBA00022517"/>
    </source>
</evidence>
<evidence type="ECO:0000256" key="2">
    <source>
        <dbReference type="ARBA" id="ARBA00022670"/>
    </source>
</evidence>
<sequence length="114" mass="12312">MIKVNIYHNNLNDHITSFKLTGHADSGEYGKDIVCAAVSVLSISTVNGLDSVAHLESKVKSNNSDGGFMQVTIPEAKNHDTDIAAQAILSSFENGISDVSKNYAKYIKLDIIND</sequence>
<keyword evidence="3" id="KW-0378">Hydrolase</keyword>
<dbReference type="GO" id="GO:0006508">
    <property type="term" value="P:proteolysis"/>
    <property type="evidence" value="ECO:0007669"/>
    <property type="project" value="UniProtKB-KW"/>
</dbReference>
<reference evidence="7 8" key="1">
    <citation type="journal article" date="2022" name="Int. J. Syst. Evol. Microbiol.">
        <title>Apilactobacillus apisilvae sp. nov., Nicolia spurrieriana gen. nov. sp. nov., Bombilactobacillus folatiphilus sp. nov. and Bombilactobacillus thymidiniphilus sp. nov., four new lactic acid bacterial isolates from stingless bees Tetragonula carbonaria and Austroplebeia australis.</title>
        <authorList>
            <person name="Oliphant S.A."/>
            <person name="Watson-Haigh N.S."/>
            <person name="Sumby K.M."/>
            <person name="Gardner J."/>
            <person name="Groom S."/>
            <person name="Jiranek V."/>
        </authorList>
    </citation>
    <scope>NUCLEOTIDE SEQUENCE [LARGE SCALE GENOMIC DNA]</scope>
    <source>
        <strain evidence="7 8">SG5_A10</strain>
    </source>
</reference>
<keyword evidence="1" id="KW-0690">Ribosome biogenesis</keyword>
<dbReference type="GO" id="GO:0008233">
    <property type="term" value="F:peptidase activity"/>
    <property type="evidence" value="ECO:0007669"/>
    <property type="project" value="UniProtKB-KW"/>
</dbReference>
<name>A0ABY4PHK7_9LACO</name>
<accession>A0ABY4PHK7</accession>